<dbReference type="EMBL" id="LAZR01063056">
    <property type="protein sequence ID" value="KKK60262.1"/>
    <property type="molecule type" value="Genomic_DNA"/>
</dbReference>
<sequence>MAVPHVNIASVDPVWDQILTEAQQAVQ</sequence>
<name>A0A0F9JC66_9ZZZZ</name>
<dbReference type="EMBL" id="LAZR01010400">
    <property type="protein sequence ID" value="KKM67153.1"/>
    <property type="molecule type" value="Genomic_DNA"/>
</dbReference>
<reference evidence="2" key="1">
    <citation type="journal article" date="2015" name="Nature">
        <title>Complex archaea that bridge the gap between prokaryotes and eukaryotes.</title>
        <authorList>
            <person name="Spang A."/>
            <person name="Saw J.H."/>
            <person name="Jorgensen S.L."/>
            <person name="Zaremba-Niedzwiedzka K."/>
            <person name="Martijn J."/>
            <person name="Lind A.E."/>
            <person name="van Eijk R."/>
            <person name="Schleper C."/>
            <person name="Guy L."/>
            <person name="Ettema T.J."/>
        </authorList>
    </citation>
    <scope>NUCLEOTIDE SEQUENCE</scope>
</reference>
<comment type="caution">
    <text evidence="2">The sequence shown here is derived from an EMBL/GenBank/DDBJ whole genome shotgun (WGS) entry which is preliminary data.</text>
</comment>
<evidence type="ECO:0000313" key="1">
    <source>
        <dbReference type="EMBL" id="KKK60262.1"/>
    </source>
</evidence>
<organism evidence="2">
    <name type="scientific">marine sediment metagenome</name>
    <dbReference type="NCBI Taxonomy" id="412755"/>
    <lineage>
        <taxon>unclassified sequences</taxon>
        <taxon>metagenomes</taxon>
        <taxon>ecological metagenomes</taxon>
    </lineage>
</organism>
<accession>A0A0F9JC66</accession>
<proteinExistence type="predicted"/>
<dbReference type="AlphaFoldDB" id="A0A0F9JC66"/>
<gene>
    <name evidence="2" type="ORF">LCGC14_1474030</name>
    <name evidence="1" type="ORF">LCGC14_3026110</name>
</gene>
<feature type="non-terminal residue" evidence="2">
    <location>
        <position position="27"/>
    </location>
</feature>
<protein>
    <submittedName>
        <fullName evidence="2">Uncharacterized protein</fullName>
    </submittedName>
</protein>
<evidence type="ECO:0000313" key="2">
    <source>
        <dbReference type="EMBL" id="KKM67153.1"/>
    </source>
</evidence>